<protein>
    <submittedName>
        <fullName evidence="1">Uncharacterized protein</fullName>
    </submittedName>
</protein>
<dbReference type="STRING" id="57704.SAMN04489793_3092"/>
<dbReference type="EMBL" id="FNSA01000003">
    <property type="protein sequence ID" value="SEC74190.1"/>
    <property type="molecule type" value="Genomic_DNA"/>
</dbReference>
<dbReference type="AlphaFoldDB" id="A0A1H4V065"/>
<keyword evidence="2" id="KW-1185">Reference proteome</keyword>
<dbReference type="RefSeq" id="WP_068742896.1">
    <property type="nucleotide sequence ID" value="NZ_FNSA01000003.1"/>
</dbReference>
<organism evidence="1 2">
    <name type="scientific">Tsukamurella tyrosinosolvens</name>
    <dbReference type="NCBI Taxonomy" id="57704"/>
    <lineage>
        <taxon>Bacteria</taxon>
        <taxon>Bacillati</taxon>
        <taxon>Actinomycetota</taxon>
        <taxon>Actinomycetes</taxon>
        <taxon>Mycobacteriales</taxon>
        <taxon>Tsukamurellaceae</taxon>
        <taxon>Tsukamurella</taxon>
    </lineage>
</organism>
<dbReference type="Proteomes" id="UP000182241">
    <property type="component" value="Unassembled WGS sequence"/>
</dbReference>
<accession>A0A1H4V065</accession>
<proteinExistence type="predicted"/>
<gene>
    <name evidence="1" type="ORF">SAMN04489793_3092</name>
</gene>
<name>A0A1H4V065_TSUTY</name>
<reference evidence="2" key="1">
    <citation type="submission" date="2016-10" db="EMBL/GenBank/DDBJ databases">
        <authorList>
            <person name="Varghese N."/>
            <person name="Submissions S."/>
        </authorList>
    </citation>
    <scope>NUCLEOTIDE SEQUENCE [LARGE SCALE GENOMIC DNA]</scope>
    <source>
        <strain evidence="2">DSM 44234</strain>
    </source>
</reference>
<evidence type="ECO:0000313" key="1">
    <source>
        <dbReference type="EMBL" id="SEC74190.1"/>
    </source>
</evidence>
<evidence type="ECO:0000313" key="2">
    <source>
        <dbReference type="Proteomes" id="UP000182241"/>
    </source>
</evidence>
<sequence>MSKYVEESLIIAALESDREEVQRLVGDMLPGERRALLDAIELVEEELEAAPEQPGKGQP</sequence>